<evidence type="ECO:0000259" key="2">
    <source>
        <dbReference type="Pfam" id="PF17820"/>
    </source>
</evidence>
<dbReference type="Proteomes" id="UP000214975">
    <property type="component" value="Chromosome"/>
</dbReference>
<dbReference type="InterPro" id="IPR041489">
    <property type="entry name" value="PDZ_6"/>
</dbReference>
<dbReference type="RefSeq" id="WP_094397886.1">
    <property type="nucleotide sequence ID" value="NZ_CP016893.1"/>
</dbReference>
<dbReference type="InterPro" id="IPR007549">
    <property type="entry name" value="DUF512"/>
</dbReference>
<dbReference type="SUPFAM" id="SSF102114">
    <property type="entry name" value="Radical SAM enzymes"/>
    <property type="match status" value="1"/>
</dbReference>
<organism evidence="4 5">
    <name type="scientific">Thermoanaerobacterium thermosaccharolyticum</name>
    <name type="common">Clostridium thermosaccharolyticum</name>
    <dbReference type="NCBI Taxonomy" id="1517"/>
    <lineage>
        <taxon>Bacteria</taxon>
        <taxon>Bacillati</taxon>
        <taxon>Bacillota</taxon>
        <taxon>Clostridia</taxon>
        <taxon>Thermoanaerobacterales</taxon>
        <taxon>Thermoanaerobacteraceae</taxon>
        <taxon>Thermoanaerobacterium</taxon>
    </lineage>
</organism>
<dbReference type="SUPFAM" id="SSF50156">
    <property type="entry name" value="PDZ domain-like"/>
    <property type="match status" value="1"/>
</dbReference>
<name>A0A223I209_THETR</name>
<evidence type="ECO:0000259" key="3">
    <source>
        <dbReference type="Pfam" id="PF19238"/>
    </source>
</evidence>
<reference evidence="4 5" key="1">
    <citation type="submission" date="2016-08" db="EMBL/GenBank/DDBJ databases">
        <title>A novel genetic cassette of butanologenic Thermoanaerobacterium thermosaccharolyticum that directly convert cellulose to butanol.</title>
        <authorList>
            <person name="Li T."/>
            <person name="He J."/>
        </authorList>
    </citation>
    <scope>NUCLEOTIDE SEQUENCE [LARGE SCALE GENOMIC DNA]</scope>
    <source>
        <strain evidence="4 5">TG57</strain>
    </source>
</reference>
<dbReference type="InterPro" id="IPR045375">
    <property type="entry name" value="Put_radical_SAM-like_N"/>
</dbReference>
<dbReference type="Pfam" id="PF04459">
    <property type="entry name" value="DUF512"/>
    <property type="match status" value="1"/>
</dbReference>
<feature type="domain" description="Putative radical SAM N-terminal" evidence="3">
    <location>
        <begin position="67"/>
        <end position="216"/>
    </location>
</feature>
<proteinExistence type="predicted"/>
<evidence type="ECO:0000259" key="1">
    <source>
        <dbReference type="Pfam" id="PF04459"/>
    </source>
</evidence>
<gene>
    <name evidence="4" type="ORF">Thert_02949</name>
</gene>
<dbReference type="Gene3D" id="2.30.42.10">
    <property type="match status" value="1"/>
</dbReference>
<dbReference type="InterPro" id="IPR013785">
    <property type="entry name" value="Aldolase_TIM"/>
</dbReference>
<dbReference type="Pfam" id="PF19238">
    <property type="entry name" value="Radical_SAM_2"/>
    <property type="match status" value="1"/>
</dbReference>
<dbReference type="Gene3D" id="3.20.20.70">
    <property type="entry name" value="Aldolase class I"/>
    <property type="match status" value="1"/>
</dbReference>
<dbReference type="AlphaFoldDB" id="A0A223I209"/>
<sequence length="434" mass="49094">MAYHKIKDVVKDSIADELGIKSGDTLVSINGSEIIDLIDYKFQIANEHIDLLIKKEDGEEYIYDIEKGYDEDLGLVFETGIIDKLKHCRNKCVFCFVDQLPKNVRKTLAFKDDDYRLSFLQGNFVTLTNVSDSEFSRIIKYRMSPIYLSVHATDDNVRKELMRNPHADGILNKIKELTENRIEVHCQIVLCPGLNDGSILDKTIEDLSKLYPGVKSAAAVPVGLTDHREGLFKLDSYDEDGANKVLLQISKWQKKLKKEKGTSFIFAADEFYVLANKDIPDYNSYEGFPQIENGVGLMAMFKKQFEDYYKKIGNIKPSKKTYCVITGVSAYKFIKDHVDMLERKGINIKVVPIINNFFGHKITVAGLVTGGDIITQLKGKLNGEILVIPDCMLKEGTDSFLDDVTINDVEKELNTKVLVSEVNGKNFIQKITGR</sequence>
<accession>A0A223I209</accession>
<dbReference type="Pfam" id="PF17820">
    <property type="entry name" value="PDZ_6"/>
    <property type="match status" value="1"/>
</dbReference>
<dbReference type="InterPro" id="IPR036034">
    <property type="entry name" value="PDZ_sf"/>
</dbReference>
<dbReference type="EMBL" id="CP016893">
    <property type="protein sequence ID" value="AST58748.1"/>
    <property type="molecule type" value="Genomic_DNA"/>
</dbReference>
<evidence type="ECO:0000313" key="4">
    <source>
        <dbReference type="EMBL" id="AST58748.1"/>
    </source>
</evidence>
<protein>
    <submittedName>
        <fullName evidence="4">Fe-S oxidoreductase</fullName>
    </submittedName>
</protein>
<dbReference type="InterPro" id="IPR058240">
    <property type="entry name" value="rSAM_sf"/>
</dbReference>
<feature type="domain" description="DUF512" evidence="1">
    <location>
        <begin position="220"/>
        <end position="420"/>
    </location>
</feature>
<feature type="domain" description="PDZ" evidence="2">
    <location>
        <begin position="6"/>
        <end position="54"/>
    </location>
</feature>
<evidence type="ECO:0000313" key="5">
    <source>
        <dbReference type="Proteomes" id="UP000214975"/>
    </source>
</evidence>